<feature type="chain" id="PRO_5016740342" description="MOLPALP family lipoprotein" evidence="1">
    <location>
        <begin position="24"/>
        <end position="758"/>
    </location>
</feature>
<dbReference type="Proteomes" id="UP000254792">
    <property type="component" value="Chromosome"/>
</dbReference>
<proteinExistence type="predicted"/>
<dbReference type="InterPro" id="IPR030893">
    <property type="entry name" value="Mollicu_LP"/>
</dbReference>
<protein>
    <recommendedName>
        <fullName evidence="4">MOLPALP family lipoprotein</fullName>
    </recommendedName>
</protein>
<dbReference type="PROSITE" id="PS51257">
    <property type="entry name" value="PROKAR_LIPOPROTEIN"/>
    <property type="match status" value="1"/>
</dbReference>
<evidence type="ECO:0008006" key="4">
    <source>
        <dbReference type="Google" id="ProtNLM"/>
    </source>
</evidence>
<evidence type="ECO:0000313" key="2">
    <source>
        <dbReference type="EMBL" id="AXK51150.1"/>
    </source>
</evidence>
<gene>
    <name evidence="2" type="ORF">SALLE_v1c04760</name>
</gene>
<dbReference type="AlphaFoldDB" id="A0A345Z3H1"/>
<dbReference type="NCBIfam" id="TIGR04547">
    <property type="entry name" value="Mollicu_LP"/>
    <property type="match status" value="1"/>
</dbReference>
<dbReference type="InterPro" id="IPR054816">
    <property type="entry name" value="Lipoprotein_mollicutes-type_CS"/>
</dbReference>
<feature type="signal peptide" evidence="1">
    <location>
        <begin position="1"/>
        <end position="23"/>
    </location>
</feature>
<dbReference type="RefSeq" id="WP_115558060.1">
    <property type="nucleotide sequence ID" value="NZ_CP031376.1"/>
</dbReference>
<dbReference type="NCBIfam" id="NF038029">
    <property type="entry name" value="LP_plasma"/>
    <property type="match status" value="1"/>
</dbReference>
<evidence type="ECO:0000256" key="1">
    <source>
        <dbReference type="SAM" id="SignalP"/>
    </source>
</evidence>
<organism evidence="2 3">
    <name type="scientific">Spiroplasma alleghenense</name>
    <dbReference type="NCBI Taxonomy" id="216931"/>
    <lineage>
        <taxon>Bacteria</taxon>
        <taxon>Bacillati</taxon>
        <taxon>Mycoplasmatota</taxon>
        <taxon>Mollicutes</taxon>
        <taxon>Entomoplasmatales</taxon>
        <taxon>Spiroplasmataceae</taxon>
        <taxon>Spiroplasma</taxon>
    </lineage>
</organism>
<accession>A0A345Z3H1</accession>
<keyword evidence="1" id="KW-0732">Signal</keyword>
<name>A0A345Z3H1_9MOLU</name>
<evidence type="ECO:0000313" key="3">
    <source>
        <dbReference type="Proteomes" id="UP000254792"/>
    </source>
</evidence>
<dbReference type="KEGG" id="salx:SALLE_v1c04760"/>
<dbReference type="OrthoDB" id="387392at2"/>
<keyword evidence="3" id="KW-1185">Reference proteome</keyword>
<reference evidence="2 3" key="1">
    <citation type="submission" date="2018-07" db="EMBL/GenBank/DDBJ databases">
        <title>Complete genome sequence of Spiroplasma alleghenense PLHS-1 (ATCC 51752).</title>
        <authorList>
            <person name="Chou L."/>
            <person name="Lee T.-Y."/>
            <person name="Tsai Y.-M."/>
            <person name="Kuo C.-H."/>
        </authorList>
    </citation>
    <scope>NUCLEOTIDE SEQUENCE [LARGE SCALE GENOMIC DNA]</scope>
    <source>
        <strain evidence="2 3">PLHS-1</strain>
    </source>
</reference>
<dbReference type="EMBL" id="CP031376">
    <property type="protein sequence ID" value="AXK51150.1"/>
    <property type="molecule type" value="Genomic_DNA"/>
</dbReference>
<sequence length="758" mass="83993">MKKLLAILGTLTISISSSSSVIACQTLNKVSKVSKEVKSLAEVFSYYGRALILNQEENINLNYTMDQYKGSKADDLLKNYKGNSSTSFNQVLNSTFGKGTNFNNFINDTNGDNNVKNNKGSKPQSSISTTFAGLVSTALIVFGGGFNQRTASTLTTILTSDAIGSALGESAYKTISGILSISNINVLNEIFDFSELEGKTQQFAIHYSINQITLALARLTKTSIQYDGKNDLTSTTPINKKGDNATTILTNIINGLIDGSKKISLQDGDLIYIISKIGNALLVILKHLESYSEYCNLDVTQVTDSDHIFSQKDKNLVVLNKVRNSNFDASGHLDFEKISNVLQSFFPDPETDVNGYGLQKLFSILLQVEDKKTYTISISDTIIGRGTRVAGFTPIINALANSIAKIASEKANPIVNKAVNKTVTCLFDSLSTQGELIISSNIVKIINGIAPGLGTLAANNVRFIYQNLWSGKLIPTLFGLLKLDIPSGKEANFANLRSLLSNKISEITEVFKTNLPLELIFLQDSRLTDIFKKFANNYNTKGKSNLNINKIKNLLDPLKDEYFIYNALDQQINDQGKLDNNFKVQTLPALIKLNMNKGWYLKNAKNPGSKILVNDLLGMPKLASEGFVSGSFYEKLEDLLKNDKSKNDYTANTIKDTMSGLQYVFEKTNKKAAALEKDVYLPLVFSNSFKFKEISARNYLVGERPEIDFVLRYDKGKTSSRGAQKQYVDYRFVFIQRDPLNETIENSSLWTIKSIHRI</sequence>